<organism evidence="2 3">
    <name type="scientific">Gimesia fumaroli</name>
    <dbReference type="NCBI Taxonomy" id="2527976"/>
    <lineage>
        <taxon>Bacteria</taxon>
        <taxon>Pseudomonadati</taxon>
        <taxon>Planctomycetota</taxon>
        <taxon>Planctomycetia</taxon>
        <taxon>Planctomycetales</taxon>
        <taxon>Planctomycetaceae</taxon>
        <taxon>Gimesia</taxon>
    </lineage>
</organism>
<feature type="transmembrane region" description="Helical" evidence="1">
    <location>
        <begin position="27"/>
        <end position="51"/>
    </location>
</feature>
<accession>A0A518I7P0</accession>
<keyword evidence="1" id="KW-0812">Transmembrane</keyword>
<keyword evidence="1" id="KW-0472">Membrane</keyword>
<keyword evidence="3" id="KW-1185">Reference proteome</keyword>
<dbReference type="KEGG" id="gfm:Enr17x_10850"/>
<keyword evidence="1" id="KW-1133">Transmembrane helix</keyword>
<gene>
    <name evidence="2" type="ORF">Enr17x_10850</name>
</gene>
<sequence length="75" mass="8489">MITLVSCPQLFAHPGHGAEQVTNPHGILHYLTEPIHLIPFAAVVLFTILFVSGKKLLQYKRDQRQKVIVSRDDIK</sequence>
<evidence type="ECO:0000313" key="3">
    <source>
        <dbReference type="Proteomes" id="UP000318313"/>
    </source>
</evidence>
<evidence type="ECO:0000313" key="2">
    <source>
        <dbReference type="EMBL" id="QDV49069.1"/>
    </source>
</evidence>
<dbReference type="Proteomes" id="UP000318313">
    <property type="component" value="Chromosome"/>
</dbReference>
<name>A0A518I7P0_9PLAN</name>
<dbReference type="EMBL" id="CP037452">
    <property type="protein sequence ID" value="QDV49069.1"/>
    <property type="molecule type" value="Genomic_DNA"/>
</dbReference>
<proteinExistence type="predicted"/>
<protein>
    <submittedName>
        <fullName evidence="2">Uncharacterized protein</fullName>
    </submittedName>
</protein>
<reference evidence="2 3" key="1">
    <citation type="submission" date="2019-03" db="EMBL/GenBank/DDBJ databases">
        <title>Deep-cultivation of Planctomycetes and their phenomic and genomic characterization uncovers novel biology.</title>
        <authorList>
            <person name="Wiegand S."/>
            <person name="Jogler M."/>
            <person name="Boedeker C."/>
            <person name="Pinto D."/>
            <person name="Vollmers J."/>
            <person name="Rivas-Marin E."/>
            <person name="Kohn T."/>
            <person name="Peeters S.H."/>
            <person name="Heuer A."/>
            <person name="Rast P."/>
            <person name="Oberbeckmann S."/>
            <person name="Bunk B."/>
            <person name="Jeske O."/>
            <person name="Meyerdierks A."/>
            <person name="Storesund J.E."/>
            <person name="Kallscheuer N."/>
            <person name="Luecker S."/>
            <person name="Lage O.M."/>
            <person name="Pohl T."/>
            <person name="Merkel B.J."/>
            <person name="Hornburger P."/>
            <person name="Mueller R.-W."/>
            <person name="Bruemmer F."/>
            <person name="Labrenz M."/>
            <person name="Spormann A.M."/>
            <person name="Op den Camp H."/>
            <person name="Overmann J."/>
            <person name="Amann R."/>
            <person name="Jetten M.S.M."/>
            <person name="Mascher T."/>
            <person name="Medema M.H."/>
            <person name="Devos D.P."/>
            <person name="Kaster A.-K."/>
            <person name="Ovreas L."/>
            <person name="Rohde M."/>
            <person name="Galperin M.Y."/>
            <person name="Jogler C."/>
        </authorList>
    </citation>
    <scope>NUCLEOTIDE SEQUENCE [LARGE SCALE GENOMIC DNA]</scope>
    <source>
        <strain evidence="2 3">Enr17</strain>
    </source>
</reference>
<evidence type="ECO:0000256" key="1">
    <source>
        <dbReference type="SAM" id="Phobius"/>
    </source>
</evidence>
<dbReference type="AlphaFoldDB" id="A0A518I7P0"/>